<evidence type="ECO:0000313" key="2">
    <source>
        <dbReference type="EMBL" id="CVK15878.1"/>
    </source>
</evidence>
<dbReference type="RefSeq" id="WP_055425100.1">
    <property type="nucleotide sequence ID" value="NZ_FCOR01000003.1"/>
</dbReference>
<feature type="coiled-coil region" evidence="1">
    <location>
        <begin position="106"/>
        <end position="140"/>
    </location>
</feature>
<reference evidence="2 3" key="1">
    <citation type="submission" date="2016-01" db="EMBL/GenBank/DDBJ databases">
        <authorList>
            <person name="McClelland M."/>
            <person name="Jain A."/>
            <person name="Saraogi P."/>
            <person name="Mendelson R."/>
            <person name="Westerman R."/>
            <person name="SanMiguel P."/>
            <person name="Csonka L."/>
        </authorList>
    </citation>
    <scope>NUCLEOTIDE SEQUENCE [LARGE SCALE GENOMIC DNA]</scope>
    <source>
        <strain evidence="2 3">R-53146</strain>
    </source>
</reference>
<dbReference type="AlphaFoldDB" id="A0A0X3APS8"/>
<sequence>MKAINRIKQYIDYKGLNNSSFEKKNNLSNGYIAIQLKRKSDLGEGILNKILDNCLDINPEWLLTGKGNMLKSHNDKKLYKFEEPQVEYSAEKNKDTEIISILKDTIHALKESLELKDYKINKLEQENEALKKEINSLNIVKDITVAKPLETISKINK</sequence>
<proteinExistence type="predicted"/>
<keyword evidence="3" id="KW-1185">Reference proteome</keyword>
<organism evidence="2 3">
    <name type="scientific">Apibacter mensalis</name>
    <dbReference type="NCBI Taxonomy" id="1586267"/>
    <lineage>
        <taxon>Bacteria</taxon>
        <taxon>Pseudomonadati</taxon>
        <taxon>Bacteroidota</taxon>
        <taxon>Flavobacteriia</taxon>
        <taxon>Flavobacteriales</taxon>
        <taxon>Weeksellaceae</taxon>
        <taxon>Apibacter</taxon>
    </lineage>
</organism>
<evidence type="ECO:0000313" key="3">
    <source>
        <dbReference type="Proteomes" id="UP000182761"/>
    </source>
</evidence>
<dbReference type="EMBL" id="FCOR01000003">
    <property type="protein sequence ID" value="CVK15878.1"/>
    <property type="molecule type" value="Genomic_DNA"/>
</dbReference>
<keyword evidence="1" id="KW-0175">Coiled coil</keyword>
<accession>A0A0X3APS8</accession>
<gene>
    <name evidence="2" type="ORF">Ga0061079_103189</name>
</gene>
<dbReference type="STRING" id="1586267.GCA_001418685_00713"/>
<protein>
    <recommendedName>
        <fullName evidence="4">Bacteriophage CI repressor helix-turn-helix domain-containing protein</fullName>
    </recommendedName>
</protein>
<name>A0A0X3APS8_9FLAO</name>
<dbReference type="Proteomes" id="UP000182761">
    <property type="component" value="Unassembled WGS sequence"/>
</dbReference>
<evidence type="ECO:0008006" key="4">
    <source>
        <dbReference type="Google" id="ProtNLM"/>
    </source>
</evidence>
<evidence type="ECO:0000256" key="1">
    <source>
        <dbReference type="SAM" id="Coils"/>
    </source>
</evidence>